<evidence type="ECO:0000256" key="5">
    <source>
        <dbReference type="ARBA" id="ARBA00022840"/>
    </source>
</evidence>
<feature type="domain" description="ABC transporter" evidence="7">
    <location>
        <begin position="13"/>
        <end position="250"/>
    </location>
</feature>
<dbReference type="OrthoDB" id="9776369at2"/>
<evidence type="ECO:0000256" key="6">
    <source>
        <dbReference type="ARBA" id="ARBA00022970"/>
    </source>
</evidence>
<dbReference type="PROSITE" id="PS50893">
    <property type="entry name" value="ABC_TRANSPORTER_2"/>
    <property type="match status" value="1"/>
</dbReference>
<keyword evidence="6" id="KW-0029">Amino-acid transport</keyword>
<dbReference type="InterPro" id="IPR003439">
    <property type="entry name" value="ABC_transporter-like_ATP-bd"/>
</dbReference>
<evidence type="ECO:0000313" key="8">
    <source>
        <dbReference type="EMBL" id="PLC53857.1"/>
    </source>
</evidence>
<keyword evidence="3" id="KW-0472">Membrane</keyword>
<dbReference type="PANTHER" id="PTHR43820:SF6">
    <property type="entry name" value="ABC TRANSPORTER ATP-BINDING PROTEIN"/>
    <property type="match status" value="1"/>
</dbReference>
<dbReference type="CDD" id="cd03224">
    <property type="entry name" value="ABC_TM1139_LivF_branched"/>
    <property type="match status" value="1"/>
</dbReference>
<dbReference type="EMBL" id="PDNV01000006">
    <property type="protein sequence ID" value="PLC53857.1"/>
    <property type="molecule type" value="Genomic_DNA"/>
</dbReference>
<reference evidence="8 9" key="1">
    <citation type="submission" date="2017-10" db="EMBL/GenBank/DDBJ databases">
        <title>Two draft genome sequences of Pusillimonas sp. strains isolated from a nitrate- and radionuclide-contaminated groundwater in Russia.</title>
        <authorList>
            <person name="Grouzdev D.S."/>
            <person name="Tourova T.P."/>
            <person name="Goeva M.A."/>
            <person name="Babich T.L."/>
            <person name="Sokolova D.S."/>
            <person name="Abdullin R."/>
            <person name="Poltaraus A.B."/>
            <person name="Toshchakov S.V."/>
            <person name="Nazina T.N."/>
        </authorList>
    </citation>
    <scope>NUCLEOTIDE SEQUENCE [LARGE SCALE GENOMIC DNA]</scope>
    <source>
        <strain evidence="8 9">JR1/69-2-13</strain>
    </source>
</reference>
<evidence type="ECO:0000313" key="9">
    <source>
        <dbReference type="Proteomes" id="UP000234328"/>
    </source>
</evidence>
<dbReference type="InterPro" id="IPR052156">
    <property type="entry name" value="BCAA_Transport_ATP-bd_LivF"/>
</dbReference>
<dbReference type="SUPFAM" id="SSF52540">
    <property type="entry name" value="P-loop containing nucleoside triphosphate hydrolases"/>
    <property type="match status" value="1"/>
</dbReference>
<dbReference type="GO" id="GO:0015658">
    <property type="term" value="F:branched-chain amino acid transmembrane transporter activity"/>
    <property type="evidence" value="ECO:0007669"/>
    <property type="project" value="TreeGrafter"/>
</dbReference>
<dbReference type="RefSeq" id="WP_102069979.1">
    <property type="nucleotide sequence ID" value="NZ_PDNV01000006.1"/>
</dbReference>
<evidence type="ECO:0000256" key="4">
    <source>
        <dbReference type="ARBA" id="ARBA00022741"/>
    </source>
</evidence>
<dbReference type="SMART" id="SM00382">
    <property type="entry name" value="AAA"/>
    <property type="match status" value="1"/>
</dbReference>
<evidence type="ECO:0000259" key="7">
    <source>
        <dbReference type="PROSITE" id="PS50893"/>
    </source>
</evidence>
<gene>
    <name evidence="8" type="ORF">CR155_10465</name>
</gene>
<keyword evidence="4" id="KW-0547">Nucleotide-binding</keyword>
<protein>
    <submittedName>
        <fullName evidence="8">ABC transporter ATP-binding protein</fullName>
    </submittedName>
</protein>
<accession>A0A2N4UFQ4</accession>
<keyword evidence="5 8" id="KW-0067">ATP-binding</keyword>
<keyword evidence="3" id="KW-1003">Cell membrane</keyword>
<comment type="caution">
    <text evidence="8">The sequence shown here is derived from an EMBL/GenBank/DDBJ whole genome shotgun (WGS) entry which is preliminary data.</text>
</comment>
<dbReference type="PANTHER" id="PTHR43820">
    <property type="entry name" value="HIGH-AFFINITY BRANCHED-CHAIN AMINO ACID TRANSPORT ATP-BINDING PROTEIN LIVF"/>
    <property type="match status" value="1"/>
</dbReference>
<evidence type="ECO:0000256" key="3">
    <source>
        <dbReference type="ARBA" id="ARBA00022475"/>
    </source>
</evidence>
<dbReference type="InterPro" id="IPR017871">
    <property type="entry name" value="ABC_transporter-like_CS"/>
</dbReference>
<evidence type="ECO:0000256" key="2">
    <source>
        <dbReference type="ARBA" id="ARBA00022448"/>
    </source>
</evidence>
<dbReference type="GO" id="GO:0015807">
    <property type="term" value="P:L-amino acid transport"/>
    <property type="evidence" value="ECO:0007669"/>
    <property type="project" value="TreeGrafter"/>
</dbReference>
<keyword evidence="9" id="KW-1185">Reference proteome</keyword>
<dbReference type="Proteomes" id="UP000234328">
    <property type="component" value="Unassembled WGS sequence"/>
</dbReference>
<dbReference type="AlphaFoldDB" id="A0A2N4UFQ4"/>
<name>A0A2N4UFQ4_9BURK</name>
<dbReference type="GO" id="GO:0005524">
    <property type="term" value="F:ATP binding"/>
    <property type="evidence" value="ECO:0007669"/>
    <property type="project" value="UniProtKB-KW"/>
</dbReference>
<sequence>MSKSDNKPKHPILKVTDLSARYGKVNAVTGASILVTRGSIVTVIGGNGAGKSTLLNSIMGCLPASGSSVGSVQYLGAEIGSWQVERRVSDGISLVPEKRELFASMSVEDNLLLGGFRLYRAGKHGWKETIHEVYDLFPRLQERRSQEAGTLSGGERQMLAVGRALMAQPQLLMLDEPSLGLAPKIVREIFQIISRLRSTGVAILLVEQNARAALQVADYGYVLETGEVVLEGRASELSGNPRVIESYLGLGNAKKAASAEVAGA</sequence>
<dbReference type="Pfam" id="PF00005">
    <property type="entry name" value="ABC_tran"/>
    <property type="match status" value="1"/>
</dbReference>
<dbReference type="PROSITE" id="PS00211">
    <property type="entry name" value="ABC_TRANSPORTER_1"/>
    <property type="match status" value="1"/>
</dbReference>
<proteinExistence type="inferred from homology"/>
<dbReference type="InterPro" id="IPR003593">
    <property type="entry name" value="AAA+_ATPase"/>
</dbReference>
<keyword evidence="2" id="KW-0813">Transport</keyword>
<dbReference type="Gene3D" id="3.40.50.300">
    <property type="entry name" value="P-loop containing nucleotide triphosphate hydrolases"/>
    <property type="match status" value="1"/>
</dbReference>
<comment type="similarity">
    <text evidence="1">Belongs to the ABC transporter superfamily.</text>
</comment>
<dbReference type="GO" id="GO:0016887">
    <property type="term" value="F:ATP hydrolysis activity"/>
    <property type="evidence" value="ECO:0007669"/>
    <property type="project" value="InterPro"/>
</dbReference>
<organism evidence="8 9">
    <name type="scientific">Pollutimonas nitritireducens</name>
    <dbReference type="NCBI Taxonomy" id="2045209"/>
    <lineage>
        <taxon>Bacteria</taxon>
        <taxon>Pseudomonadati</taxon>
        <taxon>Pseudomonadota</taxon>
        <taxon>Betaproteobacteria</taxon>
        <taxon>Burkholderiales</taxon>
        <taxon>Alcaligenaceae</taxon>
        <taxon>Pollutimonas</taxon>
    </lineage>
</organism>
<evidence type="ECO:0000256" key="1">
    <source>
        <dbReference type="ARBA" id="ARBA00005417"/>
    </source>
</evidence>
<dbReference type="InterPro" id="IPR027417">
    <property type="entry name" value="P-loop_NTPase"/>
</dbReference>